<reference evidence="2 3" key="1">
    <citation type="journal article" date="2023" name="G3 (Bethesda)">
        <title>A chromosome-level genome assembly of Zasmidium syzygii isolated from banana leaves.</title>
        <authorList>
            <person name="van Westerhoven A.C."/>
            <person name="Mehrabi R."/>
            <person name="Talebi R."/>
            <person name="Steentjes M.B.F."/>
            <person name="Corcolon B."/>
            <person name="Chong P.A."/>
            <person name="Kema G.H.J."/>
            <person name="Seidl M.F."/>
        </authorList>
    </citation>
    <scope>NUCLEOTIDE SEQUENCE [LARGE SCALE GENOMIC DNA]</scope>
    <source>
        <strain evidence="2 3">P124</strain>
    </source>
</reference>
<protein>
    <submittedName>
        <fullName evidence="2">Uncharacterized protein</fullName>
    </submittedName>
</protein>
<feature type="compositionally biased region" description="Basic and acidic residues" evidence="1">
    <location>
        <begin position="99"/>
        <end position="109"/>
    </location>
</feature>
<feature type="compositionally biased region" description="Pro residues" evidence="1">
    <location>
        <begin position="179"/>
        <end position="201"/>
    </location>
</feature>
<feature type="region of interest" description="Disordered" evidence="1">
    <location>
        <begin position="99"/>
        <end position="132"/>
    </location>
</feature>
<evidence type="ECO:0000256" key="1">
    <source>
        <dbReference type="SAM" id="MobiDB-lite"/>
    </source>
</evidence>
<dbReference type="EMBL" id="JAXOVC010000006">
    <property type="protein sequence ID" value="KAK4500556.1"/>
    <property type="molecule type" value="Genomic_DNA"/>
</dbReference>
<organism evidence="2 3">
    <name type="scientific">Zasmidium cellare</name>
    <name type="common">Wine cellar mold</name>
    <name type="synonym">Racodium cellare</name>
    <dbReference type="NCBI Taxonomy" id="395010"/>
    <lineage>
        <taxon>Eukaryota</taxon>
        <taxon>Fungi</taxon>
        <taxon>Dikarya</taxon>
        <taxon>Ascomycota</taxon>
        <taxon>Pezizomycotina</taxon>
        <taxon>Dothideomycetes</taxon>
        <taxon>Dothideomycetidae</taxon>
        <taxon>Mycosphaerellales</taxon>
        <taxon>Mycosphaerellaceae</taxon>
        <taxon>Zasmidium</taxon>
    </lineage>
</organism>
<comment type="caution">
    <text evidence="2">The sequence shown here is derived from an EMBL/GenBank/DDBJ whole genome shotgun (WGS) entry which is preliminary data.</text>
</comment>
<sequence length="227" mass="24891">MSDNTTVARAAVLTDIPGVDLPYFFCDTCLARKWFDCDWRRRAENEHLGQGHPNFNPRLILPCSNCRFHGGKNCACSASPYTMRQSLQAMIDHPPHVVEEPREREDLPMKKKSIRPGWEGLSNSTAPGLPQDILQDPVRALQTPARVPNPAPASEAVLNQQLQALSVSGPSLSQVQMPPTYPTPAPPQIAPAPSQPAPAEEPPTFTFSLPVRGKQSESSPSQQGRQE</sequence>
<dbReference type="Proteomes" id="UP001305779">
    <property type="component" value="Unassembled WGS sequence"/>
</dbReference>
<gene>
    <name evidence="2" type="ORF">PRZ48_008745</name>
</gene>
<keyword evidence="3" id="KW-1185">Reference proteome</keyword>
<feature type="compositionally biased region" description="Polar residues" evidence="1">
    <location>
        <begin position="216"/>
        <end position="227"/>
    </location>
</feature>
<evidence type="ECO:0000313" key="3">
    <source>
        <dbReference type="Proteomes" id="UP001305779"/>
    </source>
</evidence>
<proteinExistence type="predicted"/>
<accession>A0ABR0EH46</accession>
<name>A0ABR0EH46_ZASCE</name>
<feature type="region of interest" description="Disordered" evidence="1">
    <location>
        <begin position="169"/>
        <end position="227"/>
    </location>
</feature>
<evidence type="ECO:0000313" key="2">
    <source>
        <dbReference type="EMBL" id="KAK4500556.1"/>
    </source>
</evidence>